<dbReference type="InterPro" id="IPR004839">
    <property type="entry name" value="Aminotransferase_I/II_large"/>
</dbReference>
<sequence>MVHVLPSAPRLAQPELNIPAFTPRSGLFTERAGRIGTEEAFNLGARVAEVEALGERVIRCNIGQPDYPLPQHIADALKSAVDRGLTTYCAPEGIVELRRAVAESLSERHRMDIDPDRVVVYPGHRPAIGFAHLAYVEAGDEVVYPSPGYPLYESFIPYFGSVPVPAVLREQDGFGLTREVFEPLLGERTALIFLNFPSNPTGSVATRAQLEDLAELILERTGPHARVFSDESYEAINFDGHEHVSIASIPGMESRTILSSGCSKTYAWTGGRVGWAVYPTVREAQVARRLSINHFASIPPYNQWAAVEALTSPLSIPAIQEMVKGFQRRRDLVVAGLNAVPEFRCHMPKGAFYAFPNVGGALERLGALEAHARLPEEVRGNTSPATLFQLFLLHEHRVATVDRRSFSRHGSEGQHFLRISTATSEADLEEAVRRMAAAAGDEAGFQRFVASGARLTL</sequence>
<dbReference type="AlphaFoldDB" id="A0A841GS06"/>
<feature type="domain" description="Aminotransferase class I/classII large" evidence="6">
    <location>
        <begin position="57"/>
        <end position="434"/>
    </location>
</feature>
<dbReference type="CDD" id="cd00609">
    <property type="entry name" value="AAT_like"/>
    <property type="match status" value="1"/>
</dbReference>
<dbReference type="RefSeq" id="WP_170035819.1">
    <property type="nucleotide sequence ID" value="NZ_JABDTL010000001.1"/>
</dbReference>
<evidence type="ECO:0000313" key="8">
    <source>
        <dbReference type="Proteomes" id="UP000582837"/>
    </source>
</evidence>
<dbReference type="Gene3D" id="3.40.640.10">
    <property type="entry name" value="Type I PLP-dependent aspartate aminotransferase-like (Major domain)"/>
    <property type="match status" value="1"/>
</dbReference>
<dbReference type="Proteomes" id="UP000582837">
    <property type="component" value="Unassembled WGS sequence"/>
</dbReference>
<dbReference type="InterPro" id="IPR050596">
    <property type="entry name" value="AspAT/PAT-like"/>
</dbReference>
<evidence type="ECO:0000256" key="2">
    <source>
        <dbReference type="ARBA" id="ARBA00007441"/>
    </source>
</evidence>
<dbReference type="EMBL" id="JACHIA010000004">
    <property type="protein sequence ID" value="MBB6070442.1"/>
    <property type="molecule type" value="Genomic_DNA"/>
</dbReference>
<evidence type="ECO:0000256" key="1">
    <source>
        <dbReference type="ARBA" id="ARBA00001933"/>
    </source>
</evidence>
<keyword evidence="3 7" id="KW-0032">Aminotransferase</keyword>
<dbReference type="Gene3D" id="3.90.1150.10">
    <property type="entry name" value="Aspartate Aminotransferase, domain 1"/>
    <property type="match status" value="1"/>
</dbReference>
<gene>
    <name evidence="7" type="ORF">HNQ61_002061</name>
</gene>
<reference evidence="7 8" key="1">
    <citation type="submission" date="2020-08" db="EMBL/GenBank/DDBJ databases">
        <title>Genomic Encyclopedia of Type Strains, Phase IV (KMG-IV): sequencing the most valuable type-strain genomes for metagenomic binning, comparative biology and taxonomic classification.</title>
        <authorList>
            <person name="Goeker M."/>
        </authorList>
    </citation>
    <scope>NUCLEOTIDE SEQUENCE [LARGE SCALE GENOMIC DNA]</scope>
    <source>
        <strain evidence="7 8">DSM 29007</strain>
    </source>
</reference>
<evidence type="ECO:0000313" key="7">
    <source>
        <dbReference type="EMBL" id="MBB6070442.1"/>
    </source>
</evidence>
<comment type="caution">
    <text evidence="7">The sequence shown here is derived from an EMBL/GenBank/DDBJ whole genome shotgun (WGS) entry which is preliminary data.</text>
</comment>
<dbReference type="GO" id="GO:0030170">
    <property type="term" value="F:pyridoxal phosphate binding"/>
    <property type="evidence" value="ECO:0007669"/>
    <property type="project" value="InterPro"/>
</dbReference>
<protein>
    <submittedName>
        <fullName evidence="7">Aspartate/methionine/tyrosine aminotransferase</fullName>
    </submittedName>
</protein>
<comment type="similarity">
    <text evidence="2">Belongs to the class-I pyridoxal-phosphate-dependent aminotransferase family.</text>
</comment>
<evidence type="ECO:0000256" key="4">
    <source>
        <dbReference type="ARBA" id="ARBA00022679"/>
    </source>
</evidence>
<keyword evidence="8" id="KW-1185">Reference proteome</keyword>
<dbReference type="GO" id="GO:0006520">
    <property type="term" value="P:amino acid metabolic process"/>
    <property type="evidence" value="ECO:0007669"/>
    <property type="project" value="InterPro"/>
</dbReference>
<dbReference type="InterPro" id="IPR015424">
    <property type="entry name" value="PyrdxlP-dep_Trfase"/>
</dbReference>
<comment type="cofactor">
    <cofactor evidence="1">
        <name>pyridoxal 5'-phosphate</name>
        <dbReference type="ChEBI" id="CHEBI:597326"/>
    </cofactor>
</comment>
<dbReference type="PANTHER" id="PTHR46383">
    <property type="entry name" value="ASPARTATE AMINOTRANSFERASE"/>
    <property type="match status" value="1"/>
</dbReference>
<dbReference type="SUPFAM" id="SSF53383">
    <property type="entry name" value="PLP-dependent transferases"/>
    <property type="match status" value="1"/>
</dbReference>
<dbReference type="GO" id="GO:0008483">
    <property type="term" value="F:transaminase activity"/>
    <property type="evidence" value="ECO:0007669"/>
    <property type="project" value="UniProtKB-KW"/>
</dbReference>
<dbReference type="InterPro" id="IPR015421">
    <property type="entry name" value="PyrdxlP-dep_Trfase_major"/>
</dbReference>
<evidence type="ECO:0000259" key="6">
    <source>
        <dbReference type="Pfam" id="PF00155"/>
    </source>
</evidence>
<keyword evidence="5" id="KW-0663">Pyridoxal phosphate</keyword>
<dbReference type="PANTHER" id="PTHR46383:SF1">
    <property type="entry name" value="ASPARTATE AMINOTRANSFERASE"/>
    <property type="match status" value="1"/>
</dbReference>
<accession>A0A841GS06</accession>
<dbReference type="Pfam" id="PF00155">
    <property type="entry name" value="Aminotran_1_2"/>
    <property type="match status" value="1"/>
</dbReference>
<evidence type="ECO:0000256" key="5">
    <source>
        <dbReference type="ARBA" id="ARBA00022898"/>
    </source>
</evidence>
<keyword evidence="4 7" id="KW-0808">Transferase</keyword>
<name>A0A841GS06_9BACT</name>
<dbReference type="InterPro" id="IPR015422">
    <property type="entry name" value="PyrdxlP-dep_Trfase_small"/>
</dbReference>
<proteinExistence type="inferred from homology"/>
<evidence type="ECO:0000256" key="3">
    <source>
        <dbReference type="ARBA" id="ARBA00022576"/>
    </source>
</evidence>
<organism evidence="7 8">
    <name type="scientific">Longimicrobium terrae</name>
    <dbReference type="NCBI Taxonomy" id="1639882"/>
    <lineage>
        <taxon>Bacteria</taxon>
        <taxon>Pseudomonadati</taxon>
        <taxon>Gemmatimonadota</taxon>
        <taxon>Longimicrobiia</taxon>
        <taxon>Longimicrobiales</taxon>
        <taxon>Longimicrobiaceae</taxon>
        <taxon>Longimicrobium</taxon>
    </lineage>
</organism>